<keyword evidence="3" id="KW-1185">Reference proteome</keyword>
<reference evidence="2 3" key="1">
    <citation type="submission" date="2017-07" db="EMBL/GenBank/DDBJ databases">
        <title>Complete genome sequence of Actinoalloteichus hoggarensis DSM 45943, type strain of Actinoalloteichus hoggarensis.</title>
        <authorList>
            <person name="Ruckert C."/>
            <person name="Nouioui I."/>
            <person name="Willmese J."/>
            <person name="van Wezel G."/>
            <person name="Klenk H.-P."/>
            <person name="Kalinowski J."/>
            <person name="Zotchev S.B."/>
        </authorList>
    </citation>
    <scope>NUCLEOTIDE SEQUENCE [LARGE SCALE GENOMIC DNA]</scope>
    <source>
        <strain evidence="2 3">DSM 45943</strain>
    </source>
</reference>
<dbReference type="EMBL" id="CP022521">
    <property type="protein sequence ID" value="ASO20736.1"/>
    <property type="molecule type" value="Genomic_DNA"/>
</dbReference>
<protein>
    <submittedName>
        <fullName evidence="2">Uncharacterized protein</fullName>
    </submittedName>
</protein>
<proteinExistence type="predicted"/>
<name>A0A221W507_9PSEU</name>
<accession>A0A221W507</accession>
<organism evidence="2 3">
    <name type="scientific">Actinoalloteichus hoggarensis</name>
    <dbReference type="NCBI Taxonomy" id="1470176"/>
    <lineage>
        <taxon>Bacteria</taxon>
        <taxon>Bacillati</taxon>
        <taxon>Actinomycetota</taxon>
        <taxon>Actinomycetes</taxon>
        <taxon>Pseudonocardiales</taxon>
        <taxon>Pseudonocardiaceae</taxon>
        <taxon>Actinoalloteichus</taxon>
    </lineage>
</organism>
<gene>
    <name evidence="2" type="ORF">AHOG_15550</name>
</gene>
<dbReference type="AlphaFoldDB" id="A0A221W507"/>
<dbReference type="KEGG" id="ahg:AHOG_15550"/>
<evidence type="ECO:0000256" key="1">
    <source>
        <dbReference type="SAM" id="MobiDB-lite"/>
    </source>
</evidence>
<dbReference type="Proteomes" id="UP000204221">
    <property type="component" value="Chromosome"/>
</dbReference>
<feature type="compositionally biased region" description="Polar residues" evidence="1">
    <location>
        <begin position="58"/>
        <end position="70"/>
    </location>
</feature>
<evidence type="ECO:0000313" key="2">
    <source>
        <dbReference type="EMBL" id="ASO20736.1"/>
    </source>
</evidence>
<evidence type="ECO:0000313" key="3">
    <source>
        <dbReference type="Proteomes" id="UP000204221"/>
    </source>
</evidence>
<sequence>MRNRRAFAFVEAWSCLPYSGPEIGSSISEPGGVAEAAVEESSGETGHRPIRADAATVPRSTQTRSSTFSAVRSAIAR</sequence>
<feature type="region of interest" description="Disordered" evidence="1">
    <location>
        <begin position="27"/>
        <end position="77"/>
    </location>
</feature>